<name>A0A183ITJ1_9BILA</name>
<evidence type="ECO:0000256" key="5">
    <source>
        <dbReference type="ARBA" id="ARBA00022728"/>
    </source>
</evidence>
<evidence type="ECO:0000256" key="12">
    <source>
        <dbReference type="SAM" id="MobiDB-lite"/>
    </source>
</evidence>
<organism evidence="16">
    <name type="scientific">Soboliphyme baturini</name>
    <dbReference type="NCBI Taxonomy" id="241478"/>
    <lineage>
        <taxon>Eukaryota</taxon>
        <taxon>Metazoa</taxon>
        <taxon>Ecdysozoa</taxon>
        <taxon>Nematoda</taxon>
        <taxon>Enoplea</taxon>
        <taxon>Dorylaimia</taxon>
        <taxon>Dioctophymatida</taxon>
        <taxon>Dioctophymatoidea</taxon>
        <taxon>Soboliphymatidae</taxon>
        <taxon>Soboliphyme</taxon>
    </lineage>
</organism>
<dbReference type="InterPro" id="IPR008984">
    <property type="entry name" value="SMAD_FHA_dom_sf"/>
</dbReference>
<keyword evidence="9" id="KW-0508">mRNA splicing</keyword>
<protein>
    <submittedName>
        <fullName evidence="16">FHA domain-containing protein</fullName>
    </submittedName>
</protein>
<dbReference type="CDD" id="cd22718">
    <property type="entry name" value="FHA_SNIP1"/>
    <property type="match status" value="1"/>
</dbReference>
<keyword evidence="2" id="KW-1017">Isopeptide bond</keyword>
<evidence type="ECO:0000259" key="13">
    <source>
        <dbReference type="PROSITE" id="PS50006"/>
    </source>
</evidence>
<keyword evidence="5" id="KW-0747">Spliceosome</keyword>
<evidence type="ECO:0000256" key="6">
    <source>
        <dbReference type="ARBA" id="ARBA00022843"/>
    </source>
</evidence>
<keyword evidence="7" id="KW-0175">Coiled coil</keyword>
<evidence type="ECO:0000256" key="1">
    <source>
        <dbReference type="ARBA" id="ARBA00004123"/>
    </source>
</evidence>
<comment type="subcellular location">
    <subcellularLocation>
        <location evidence="1">Nucleus</location>
    </subcellularLocation>
</comment>
<dbReference type="WBParaSite" id="SBAD_0000720301-mRNA-1">
    <property type="protein sequence ID" value="SBAD_0000720301-mRNA-1"/>
    <property type="gene ID" value="SBAD_0000720301"/>
</dbReference>
<evidence type="ECO:0000256" key="11">
    <source>
        <dbReference type="ARBA" id="ARBA00055964"/>
    </source>
</evidence>
<keyword evidence="6" id="KW-0832">Ubl conjugation</keyword>
<dbReference type="AlphaFoldDB" id="A0A183ITJ1"/>
<evidence type="ECO:0000256" key="10">
    <source>
        <dbReference type="ARBA" id="ARBA00023242"/>
    </source>
</evidence>
<feature type="compositionally biased region" description="Acidic residues" evidence="12">
    <location>
        <begin position="183"/>
        <end position="204"/>
    </location>
</feature>
<dbReference type="Proteomes" id="UP000270296">
    <property type="component" value="Unassembled WGS sequence"/>
</dbReference>
<dbReference type="PROSITE" id="PS50006">
    <property type="entry name" value="FHA_DOMAIN"/>
    <property type="match status" value="1"/>
</dbReference>
<evidence type="ECO:0000256" key="8">
    <source>
        <dbReference type="ARBA" id="ARBA00023158"/>
    </source>
</evidence>
<dbReference type="SUPFAM" id="SSF49879">
    <property type="entry name" value="SMAD/FHA domain"/>
    <property type="match status" value="1"/>
</dbReference>
<proteinExistence type="predicted"/>
<feature type="region of interest" description="Disordered" evidence="12">
    <location>
        <begin position="1"/>
        <end position="37"/>
    </location>
</feature>
<keyword evidence="15" id="KW-1185">Reference proteome</keyword>
<dbReference type="OrthoDB" id="444265at2759"/>
<keyword evidence="8" id="KW-0943">RNA-mediated gene silencing</keyword>
<evidence type="ECO:0000256" key="3">
    <source>
        <dbReference type="ARBA" id="ARBA00022553"/>
    </source>
</evidence>
<reference evidence="14 15" key="2">
    <citation type="submission" date="2018-11" db="EMBL/GenBank/DDBJ databases">
        <authorList>
            <consortium name="Pathogen Informatics"/>
        </authorList>
    </citation>
    <scope>NUCLEOTIDE SEQUENCE [LARGE SCALE GENOMIC DNA]</scope>
</reference>
<dbReference type="EMBL" id="UZAM01010176">
    <property type="protein sequence ID" value="VDP11213.1"/>
    <property type="molecule type" value="Genomic_DNA"/>
</dbReference>
<gene>
    <name evidence="14" type="ORF">SBAD_LOCUS6937</name>
</gene>
<feature type="compositionally biased region" description="Basic and acidic residues" evidence="12">
    <location>
        <begin position="14"/>
        <end position="30"/>
    </location>
</feature>
<keyword evidence="3" id="KW-0597">Phosphoprotein</keyword>
<evidence type="ECO:0000256" key="2">
    <source>
        <dbReference type="ARBA" id="ARBA00022499"/>
    </source>
</evidence>
<keyword evidence="10" id="KW-0539">Nucleus</keyword>
<evidence type="ECO:0000313" key="15">
    <source>
        <dbReference type="Proteomes" id="UP000270296"/>
    </source>
</evidence>
<dbReference type="GO" id="GO:0008380">
    <property type="term" value="P:RNA splicing"/>
    <property type="evidence" value="ECO:0007669"/>
    <property type="project" value="UniProtKB-KW"/>
</dbReference>
<evidence type="ECO:0000313" key="14">
    <source>
        <dbReference type="EMBL" id="VDP11213.1"/>
    </source>
</evidence>
<evidence type="ECO:0000256" key="7">
    <source>
        <dbReference type="ARBA" id="ARBA00023054"/>
    </source>
</evidence>
<reference evidence="16" key="1">
    <citation type="submission" date="2016-06" db="UniProtKB">
        <authorList>
            <consortium name="WormBaseParasite"/>
        </authorList>
    </citation>
    <scope>IDENTIFICATION</scope>
</reference>
<feature type="domain" description="FHA" evidence="13">
    <location>
        <begin position="87"/>
        <end position="150"/>
    </location>
</feature>
<sequence length="224" mass="25610">RTPPLFRNGKRTREKKEVKWGKEEKPKDKPNFGLTGNLAADTNTFHGVVIKYTEPPEARKPKLRWSLYPFKGDQNLPVLYIHRQSAYLIGRDRRVADIPVDHPSCSKQHAALQYRVVPETTVDGRTVRRIKPYLMDLGSANGTFINNKKIDTQRYYELLEKDVIKFGFSTREYVILNEKSVDDGEDNGSEDDVEHVETDNEEEEEGKHGVSPNPLPETANDSNG</sequence>
<keyword evidence="4" id="KW-0507">mRNA processing</keyword>
<evidence type="ECO:0000256" key="9">
    <source>
        <dbReference type="ARBA" id="ARBA00023187"/>
    </source>
</evidence>
<dbReference type="Gene3D" id="2.60.200.20">
    <property type="match status" value="1"/>
</dbReference>
<dbReference type="FunFam" id="2.60.200.20:FF:000008">
    <property type="entry name" value="smad nuclear-interacting protein 1"/>
    <property type="match status" value="1"/>
</dbReference>
<evidence type="ECO:0000313" key="16">
    <source>
        <dbReference type="WBParaSite" id="SBAD_0000720301-mRNA-1"/>
    </source>
</evidence>
<dbReference type="GO" id="GO:0031047">
    <property type="term" value="P:regulatory ncRNA-mediated gene silencing"/>
    <property type="evidence" value="ECO:0007669"/>
    <property type="project" value="UniProtKB-KW"/>
</dbReference>
<dbReference type="GO" id="GO:0005681">
    <property type="term" value="C:spliceosomal complex"/>
    <property type="evidence" value="ECO:0007669"/>
    <property type="project" value="UniProtKB-KW"/>
</dbReference>
<dbReference type="InterPro" id="IPR050923">
    <property type="entry name" value="Cell_Proc_Reg/RNA_Proc"/>
</dbReference>
<dbReference type="SMART" id="SM00240">
    <property type="entry name" value="FHA"/>
    <property type="match status" value="1"/>
</dbReference>
<dbReference type="Pfam" id="PF00498">
    <property type="entry name" value="FHA"/>
    <property type="match status" value="1"/>
</dbReference>
<evidence type="ECO:0000256" key="4">
    <source>
        <dbReference type="ARBA" id="ARBA00022664"/>
    </source>
</evidence>
<dbReference type="PANTHER" id="PTHR23308">
    <property type="entry name" value="NUCLEAR INHIBITOR OF PROTEIN PHOSPHATASE-1"/>
    <property type="match status" value="1"/>
</dbReference>
<dbReference type="GO" id="GO:0006397">
    <property type="term" value="P:mRNA processing"/>
    <property type="evidence" value="ECO:0007669"/>
    <property type="project" value="UniProtKB-KW"/>
</dbReference>
<accession>A0A183ITJ1</accession>
<feature type="region of interest" description="Disordered" evidence="12">
    <location>
        <begin position="179"/>
        <end position="224"/>
    </location>
</feature>
<comment type="function">
    <text evidence="11">Required for pre-mRNA splicing as component of the spliceosome. As a component of the minor spliceosome, involved in the splicing of U12-type introns in pre-mRNAs. Down-regulates NF-kappa-B signaling by competing with RELA for CREBBP/EP300 binding. Involved in the microRNA (miRNA) biogenesis. May be involved in cyclin-D1/CCND1 mRNA stability through the SNARP complex which associates with both the 3'end of the CCND1 gene and its mRNA.</text>
</comment>
<dbReference type="InterPro" id="IPR000253">
    <property type="entry name" value="FHA_dom"/>
</dbReference>